<dbReference type="PANTHER" id="PTHR11223:SF3">
    <property type="entry name" value="EXPORTIN-5"/>
    <property type="match status" value="1"/>
</dbReference>
<dbReference type="Pfam" id="PF19273">
    <property type="entry name" value="Exportin-5"/>
    <property type="match status" value="1"/>
</dbReference>
<comment type="caution">
    <text evidence="2">The sequence shown here is derived from an EMBL/GenBank/DDBJ whole genome shotgun (WGS) entry which is preliminary data.</text>
</comment>
<dbReference type="EMBL" id="JAYMYR010000011">
    <property type="protein sequence ID" value="KAK7332921.1"/>
    <property type="molecule type" value="Genomic_DNA"/>
</dbReference>
<dbReference type="InterPro" id="IPR011989">
    <property type="entry name" value="ARM-like"/>
</dbReference>
<evidence type="ECO:0000313" key="2">
    <source>
        <dbReference type="EMBL" id="KAK7332921.1"/>
    </source>
</evidence>
<dbReference type="InterPro" id="IPR045478">
    <property type="entry name" value="Exportin-5_C"/>
</dbReference>
<accession>A0AAN9LCI1</accession>
<dbReference type="AlphaFoldDB" id="A0AAN9LCI1"/>
<dbReference type="GO" id="GO:0042565">
    <property type="term" value="C:RNA nuclear export complex"/>
    <property type="evidence" value="ECO:0007669"/>
    <property type="project" value="TreeGrafter"/>
</dbReference>
<dbReference type="InterPro" id="IPR045065">
    <property type="entry name" value="XPO1/5"/>
</dbReference>
<evidence type="ECO:0000259" key="1">
    <source>
        <dbReference type="Pfam" id="PF19273"/>
    </source>
</evidence>
<feature type="domain" description="Exportin-5 C-terminal" evidence="1">
    <location>
        <begin position="18"/>
        <end position="169"/>
    </location>
</feature>
<reference evidence="2 3" key="1">
    <citation type="submission" date="2024-01" db="EMBL/GenBank/DDBJ databases">
        <title>The genomes of 5 underutilized Papilionoideae crops provide insights into root nodulation and disease resistanc.</title>
        <authorList>
            <person name="Jiang F."/>
        </authorList>
    </citation>
    <scope>NUCLEOTIDE SEQUENCE [LARGE SCALE GENOMIC DNA]</scope>
    <source>
        <strain evidence="2">JINMINGXINNONG_FW02</strain>
        <tissue evidence="2">Leaves</tissue>
    </source>
</reference>
<dbReference type="GO" id="GO:0005634">
    <property type="term" value="C:nucleus"/>
    <property type="evidence" value="ECO:0007669"/>
    <property type="project" value="TreeGrafter"/>
</dbReference>
<proteinExistence type="predicted"/>
<dbReference type="Proteomes" id="UP001374584">
    <property type="component" value="Unassembled WGS sequence"/>
</dbReference>
<dbReference type="GO" id="GO:0006611">
    <property type="term" value="P:protein export from nucleus"/>
    <property type="evidence" value="ECO:0007669"/>
    <property type="project" value="InterPro"/>
</dbReference>
<dbReference type="GO" id="GO:0006405">
    <property type="term" value="P:RNA export from nucleus"/>
    <property type="evidence" value="ECO:0007669"/>
    <property type="project" value="TreeGrafter"/>
</dbReference>
<name>A0AAN9LCI1_PHACN</name>
<gene>
    <name evidence="2" type="ORF">VNO80_29678</name>
</gene>
<keyword evidence="3" id="KW-1185">Reference proteome</keyword>
<sequence length="241" mass="27142">MVVFWDCNMKPLLVATSHLELIRFVSSYKPVIAATKVSEKIDTVITGFLVSPAPTQDLAVMETMQLAINGVVKAVFDGSNDFTRQMLMSNLHYVEHILQRLIALKWTEPALVEVLVHYLDAMGPFLKYFPDAVGSDTSMHSARHARLQNCTSFIRISKAADKSILPYMKVWLVALFCYLNLDASISTPHCTRWEQEGCMSNRSMHKAWSQPTKSSSIHLTHPHVRKTPNHETVHPPLAIGK</sequence>
<dbReference type="GO" id="GO:0005049">
    <property type="term" value="F:nuclear export signal receptor activity"/>
    <property type="evidence" value="ECO:0007669"/>
    <property type="project" value="InterPro"/>
</dbReference>
<protein>
    <recommendedName>
        <fullName evidence="1">Exportin-5 C-terminal domain-containing protein</fullName>
    </recommendedName>
</protein>
<evidence type="ECO:0000313" key="3">
    <source>
        <dbReference type="Proteomes" id="UP001374584"/>
    </source>
</evidence>
<dbReference type="PANTHER" id="PTHR11223">
    <property type="entry name" value="EXPORTIN 1/5"/>
    <property type="match status" value="1"/>
</dbReference>
<dbReference type="GO" id="GO:0005737">
    <property type="term" value="C:cytoplasm"/>
    <property type="evidence" value="ECO:0007669"/>
    <property type="project" value="TreeGrafter"/>
</dbReference>
<dbReference type="Gene3D" id="1.25.10.10">
    <property type="entry name" value="Leucine-rich Repeat Variant"/>
    <property type="match status" value="1"/>
</dbReference>
<dbReference type="GO" id="GO:0003723">
    <property type="term" value="F:RNA binding"/>
    <property type="evidence" value="ECO:0007669"/>
    <property type="project" value="TreeGrafter"/>
</dbReference>
<organism evidence="2 3">
    <name type="scientific">Phaseolus coccineus</name>
    <name type="common">Scarlet runner bean</name>
    <name type="synonym">Phaseolus multiflorus</name>
    <dbReference type="NCBI Taxonomy" id="3886"/>
    <lineage>
        <taxon>Eukaryota</taxon>
        <taxon>Viridiplantae</taxon>
        <taxon>Streptophyta</taxon>
        <taxon>Embryophyta</taxon>
        <taxon>Tracheophyta</taxon>
        <taxon>Spermatophyta</taxon>
        <taxon>Magnoliopsida</taxon>
        <taxon>eudicotyledons</taxon>
        <taxon>Gunneridae</taxon>
        <taxon>Pentapetalae</taxon>
        <taxon>rosids</taxon>
        <taxon>fabids</taxon>
        <taxon>Fabales</taxon>
        <taxon>Fabaceae</taxon>
        <taxon>Papilionoideae</taxon>
        <taxon>50 kb inversion clade</taxon>
        <taxon>NPAAA clade</taxon>
        <taxon>indigoferoid/millettioid clade</taxon>
        <taxon>Phaseoleae</taxon>
        <taxon>Phaseolus</taxon>
    </lineage>
</organism>